<gene>
    <name evidence="15" type="primary">psbV2</name>
    <name evidence="15" type="ORF">L3556_00050</name>
</gene>
<keyword evidence="9" id="KW-0249">Electron transport</keyword>
<dbReference type="Gene3D" id="1.10.760.10">
    <property type="entry name" value="Cytochrome c-like domain"/>
    <property type="match status" value="1"/>
</dbReference>
<comment type="caution">
    <text evidence="15">The sequence shown here is derived from an EMBL/GenBank/DDBJ whole genome shotgun (WGS) entry which is preliminary data.</text>
</comment>
<reference evidence="15" key="2">
    <citation type="submission" date="2022-01" db="EMBL/GenBank/DDBJ databases">
        <authorList>
            <person name="Zivanovic Y."/>
            <person name="Moreira D."/>
            <person name="Lopez-Garcia P."/>
        </authorList>
    </citation>
    <scope>NUCLEOTIDE SEQUENCE</scope>
    <source>
        <strain evidence="15">G9</strain>
    </source>
</reference>
<dbReference type="InterPro" id="IPR036909">
    <property type="entry name" value="Cyt_c-like_dom_sf"/>
</dbReference>
<keyword evidence="4" id="KW-0813">Transport</keyword>
<evidence type="ECO:0000313" key="15">
    <source>
        <dbReference type="EMBL" id="MDG2989328.1"/>
    </source>
</evidence>
<evidence type="ECO:0000256" key="10">
    <source>
        <dbReference type="ARBA" id="ARBA00023004"/>
    </source>
</evidence>
<dbReference type="Proteomes" id="UP001154265">
    <property type="component" value="Unassembled WGS sequence"/>
</dbReference>
<keyword evidence="7 13" id="KW-0479">Metal-binding</keyword>
<dbReference type="Pfam" id="PF14495">
    <property type="entry name" value="Cytochrom_C550"/>
    <property type="match status" value="1"/>
</dbReference>
<dbReference type="NCBIfam" id="TIGR03046">
    <property type="entry name" value="PS_II_psbV2"/>
    <property type="match status" value="1"/>
</dbReference>
<dbReference type="EMBL" id="JAKKUT010000001">
    <property type="protein sequence ID" value="MDG2989328.1"/>
    <property type="molecule type" value="Genomic_DNA"/>
</dbReference>
<dbReference type="PROSITE" id="PS51007">
    <property type="entry name" value="CYTC"/>
    <property type="match status" value="1"/>
</dbReference>
<keyword evidence="11" id="KW-0472">Membrane</keyword>
<keyword evidence="8" id="KW-0732">Signal</keyword>
<evidence type="ECO:0000256" key="7">
    <source>
        <dbReference type="ARBA" id="ARBA00022723"/>
    </source>
</evidence>
<proteinExistence type="inferred from homology"/>
<accession>A0ABT6EW19</accession>
<dbReference type="InterPro" id="IPR016003">
    <property type="entry name" value="PsbV_cyt_c550-like"/>
</dbReference>
<reference evidence="15" key="1">
    <citation type="journal article" date="2022" name="Genome Biol. Evol.">
        <title>A New Gene Family Diagnostic for Intracellular Biomineralization of Amorphous Ca Carbonates by Cyanobacteria.</title>
        <authorList>
            <person name="Benzerara K."/>
            <person name="Duprat E."/>
            <person name="Bitard-Feildel T."/>
            <person name="Caumes G."/>
            <person name="Cassier-Chauvat C."/>
            <person name="Chauvat F."/>
            <person name="Dezi M."/>
            <person name="Diop S.I."/>
            <person name="Gaschignard G."/>
            <person name="Gorgen S."/>
            <person name="Gugger M."/>
            <person name="Lopez-Garcia P."/>
            <person name="Millet M."/>
            <person name="Skouri-Panet F."/>
            <person name="Moreira D."/>
            <person name="Callebaut I."/>
        </authorList>
    </citation>
    <scope>NUCLEOTIDE SEQUENCE</scope>
    <source>
        <strain evidence="15">G9</strain>
    </source>
</reference>
<sequence length="183" mass="20286">MTLAHWRRPVHTGPFLFIPFLLGLVLLVTVLWAVIPSSPAQAEGIDGYVLRYLNAAEPVSLPLNPSGDRREFSPEDLTRGKHLFEENCKNCHVGGATLPNPLISLSLKDLQGATPPRDTITSLVAYQRLPMSYDGTEESYWCREVPETWLTTAQLEDLAAFILRAAEKAPGWGIETFQDSAPQ</sequence>
<evidence type="ECO:0000256" key="1">
    <source>
        <dbReference type="ARBA" id="ARBA00001926"/>
    </source>
</evidence>
<evidence type="ECO:0000256" key="9">
    <source>
        <dbReference type="ARBA" id="ARBA00022982"/>
    </source>
</evidence>
<dbReference type="InterPro" id="IPR029490">
    <property type="entry name" value="Cytochrom_C550"/>
</dbReference>
<keyword evidence="5" id="KW-0602">Photosynthesis</keyword>
<evidence type="ECO:0000256" key="5">
    <source>
        <dbReference type="ARBA" id="ARBA00022531"/>
    </source>
</evidence>
<comment type="subcellular location">
    <subcellularLocation>
        <location evidence="2">Membrane</location>
        <topology evidence="2">Peripheral membrane protein</topology>
    </subcellularLocation>
</comment>
<comment type="similarity">
    <text evidence="3">Belongs to the cytochrome c family. PsbV subfamily.</text>
</comment>
<keyword evidence="12" id="KW-0604">Photosystem II</keyword>
<dbReference type="PIRSF" id="PIRSF005890">
    <property type="entry name" value="Phot_II_cyt_c550"/>
    <property type="match status" value="1"/>
</dbReference>
<comment type="cofactor">
    <cofactor evidence="1">
        <name>heme c</name>
        <dbReference type="ChEBI" id="CHEBI:61717"/>
    </cofactor>
</comment>
<evidence type="ECO:0000256" key="12">
    <source>
        <dbReference type="ARBA" id="ARBA00023276"/>
    </source>
</evidence>
<evidence type="ECO:0000256" key="2">
    <source>
        <dbReference type="ARBA" id="ARBA00004170"/>
    </source>
</evidence>
<feature type="domain" description="Cytochrome c" evidence="14">
    <location>
        <begin position="75"/>
        <end position="166"/>
    </location>
</feature>
<keyword evidence="10 13" id="KW-0408">Iron</keyword>
<protein>
    <submittedName>
        <fullName evidence="15">Photosystem II cytochrome PsbV2</fullName>
    </submittedName>
</protein>
<evidence type="ECO:0000259" key="14">
    <source>
        <dbReference type="PROSITE" id="PS51007"/>
    </source>
</evidence>
<keyword evidence="6 13" id="KW-0349">Heme</keyword>
<evidence type="ECO:0000256" key="6">
    <source>
        <dbReference type="ARBA" id="ARBA00022617"/>
    </source>
</evidence>
<evidence type="ECO:0000256" key="8">
    <source>
        <dbReference type="ARBA" id="ARBA00022729"/>
    </source>
</evidence>
<evidence type="ECO:0000256" key="11">
    <source>
        <dbReference type="ARBA" id="ARBA00023136"/>
    </source>
</evidence>
<dbReference type="RefSeq" id="WP_277865256.1">
    <property type="nucleotide sequence ID" value="NZ_JAKKUT010000001.1"/>
</dbReference>
<keyword evidence="16" id="KW-1185">Reference proteome</keyword>
<evidence type="ECO:0000313" key="16">
    <source>
        <dbReference type="Proteomes" id="UP001154265"/>
    </source>
</evidence>
<dbReference type="InterPro" id="IPR009056">
    <property type="entry name" value="Cyt_c-like_dom"/>
</dbReference>
<dbReference type="SUPFAM" id="SSF46626">
    <property type="entry name" value="Cytochrome c"/>
    <property type="match status" value="1"/>
</dbReference>
<evidence type="ECO:0000256" key="13">
    <source>
        <dbReference type="PROSITE-ProRule" id="PRU00433"/>
    </source>
</evidence>
<organism evidence="15 16">
    <name type="scientific">Candidatus Synechococcus calcipolaris G9</name>
    <dbReference type="NCBI Taxonomy" id="1497997"/>
    <lineage>
        <taxon>Bacteria</taxon>
        <taxon>Bacillati</taxon>
        <taxon>Cyanobacteriota</taxon>
        <taxon>Cyanophyceae</taxon>
        <taxon>Synechococcales</taxon>
        <taxon>Synechococcaceae</taxon>
        <taxon>Synechococcus</taxon>
    </lineage>
</organism>
<evidence type="ECO:0000256" key="3">
    <source>
        <dbReference type="ARBA" id="ARBA00010433"/>
    </source>
</evidence>
<name>A0ABT6EW19_9SYNE</name>
<evidence type="ECO:0000256" key="4">
    <source>
        <dbReference type="ARBA" id="ARBA00022448"/>
    </source>
</evidence>